<feature type="transmembrane region" description="Helical" evidence="10">
    <location>
        <begin position="271"/>
        <end position="293"/>
    </location>
</feature>
<name>A0A371DHI6_9APHY</name>
<evidence type="ECO:0000256" key="6">
    <source>
        <dbReference type="ARBA" id="ARBA00022692"/>
    </source>
</evidence>
<evidence type="ECO:0000256" key="7">
    <source>
        <dbReference type="ARBA" id="ARBA00022824"/>
    </source>
</evidence>
<dbReference type="GO" id="GO:0005789">
    <property type="term" value="C:endoplasmic reticulum membrane"/>
    <property type="evidence" value="ECO:0007669"/>
    <property type="project" value="UniProtKB-SubCell"/>
</dbReference>
<dbReference type="EMBL" id="KZ857392">
    <property type="protein sequence ID" value="RDX51992.1"/>
    <property type="molecule type" value="Genomic_DNA"/>
</dbReference>
<keyword evidence="7 10" id="KW-0256">Endoplasmic reticulum</keyword>
<reference evidence="12 13" key="1">
    <citation type="journal article" date="2018" name="Biotechnol. Biofuels">
        <title>Integrative visual omics of the white-rot fungus Polyporus brumalis exposes the biotechnological potential of its oxidative enzymes for delignifying raw plant biomass.</title>
        <authorList>
            <person name="Miyauchi S."/>
            <person name="Rancon A."/>
            <person name="Drula E."/>
            <person name="Hage H."/>
            <person name="Chaduli D."/>
            <person name="Favel A."/>
            <person name="Grisel S."/>
            <person name="Henrissat B."/>
            <person name="Herpoel-Gimbert I."/>
            <person name="Ruiz-Duenas F.J."/>
            <person name="Chevret D."/>
            <person name="Hainaut M."/>
            <person name="Lin J."/>
            <person name="Wang M."/>
            <person name="Pangilinan J."/>
            <person name="Lipzen A."/>
            <person name="Lesage-Meessen L."/>
            <person name="Navarro D."/>
            <person name="Riley R."/>
            <person name="Grigoriev I.V."/>
            <person name="Zhou S."/>
            <person name="Raouche S."/>
            <person name="Rosso M.N."/>
        </authorList>
    </citation>
    <scope>NUCLEOTIDE SEQUENCE [LARGE SCALE GENOMIC DNA]</scope>
    <source>
        <strain evidence="12 13">BRFM 1820</strain>
    </source>
</reference>
<dbReference type="PANTHER" id="PTHR22760:SF2">
    <property type="entry name" value="ALPHA-1,2-MANNOSYLTRANSFERASE ALG9"/>
    <property type="match status" value="1"/>
</dbReference>
<evidence type="ECO:0000313" key="12">
    <source>
        <dbReference type="EMBL" id="RDX51992.1"/>
    </source>
</evidence>
<evidence type="ECO:0000256" key="5">
    <source>
        <dbReference type="ARBA" id="ARBA00022679"/>
    </source>
</evidence>
<dbReference type="OrthoDB" id="497541at2759"/>
<comment type="pathway">
    <text evidence="2">Protein modification; protein glycosylation.</text>
</comment>
<accession>A0A371DHI6</accession>
<dbReference type="GO" id="GO:0000026">
    <property type="term" value="F:alpha-1,2-mannosyltransferase activity"/>
    <property type="evidence" value="ECO:0007669"/>
    <property type="project" value="TreeGrafter"/>
</dbReference>
<gene>
    <name evidence="12" type="ORF">OH76DRAFT_1434805</name>
</gene>
<feature type="transmembrane region" description="Helical" evidence="10">
    <location>
        <begin position="442"/>
        <end position="466"/>
    </location>
</feature>
<dbReference type="UniPathway" id="UPA00378"/>
<evidence type="ECO:0000256" key="10">
    <source>
        <dbReference type="RuleBase" id="RU363075"/>
    </source>
</evidence>
<feature type="transmembrane region" description="Helical" evidence="10">
    <location>
        <begin position="171"/>
        <end position="197"/>
    </location>
</feature>
<dbReference type="EC" id="2.4.1.-" evidence="10"/>
<protein>
    <recommendedName>
        <fullName evidence="10">Mannosyltransferase</fullName>
        <ecNumber evidence="10">2.4.1.-</ecNumber>
    </recommendedName>
</protein>
<evidence type="ECO:0000256" key="1">
    <source>
        <dbReference type="ARBA" id="ARBA00004477"/>
    </source>
</evidence>
<sequence>MSTAVQLQGNPNIQTISFRRPTSQTASSPAKPKNRHGGLLQDQLRRAQRAPWCPTWSAAFRILLLVRITGAMYSGIQDCDEVFNFWEPLHYLWKGYGFQTWETSPEYSIRSWAYILLHYLPVKISATFIGPEKRPAFFAVRMFLAVISTVCEVTFFRAVVERINYRVGRYLFVLLLFNAGLWIASSAFLPSSFAMYANTLAMAYAMEPPSTGNMRRTLFATLAFATGGVVGWPFSLAIGIPFVVEELFLAGTDKVTTENRSSWFIGRWKRMLTCGGVATLLLLPVVALDTLFYGKLTVVPWNIVKYNVFPDPQRGPELYGTEPVHFYLSNLLLNFNVLVPFALAALPALAATYRFDNKRLGERYKFVDQTSPYVLLAVRLAPFYIWTAIMTAQKHKEERFMYPIYPLICFNAAVTIYLARGLLETAFIAVTSSPYKASQSSLFSQFTLSVVVTSSVLSLSRVAALWKYYHSPMSVTYALEAAEVPRLLNVTGHISLPPHFDGKVRHSETHEDELPRIDLSLIEDWGLRLCVGKEWYRFPGHFLVPDGVRVDWIKSEFDGMLPGHFKETARDGGLLERVKGTRVAHSSLNDLNWEAPEFYVDVQTCDYLLDLDFPQRPVEAAHEPRYIADEKTWERVACRPFLDAAHSSVLSRTLWMPGELWQMQNSYGEFCLLKHKANVGRKEQLHTVGRR</sequence>
<evidence type="ECO:0000256" key="4">
    <source>
        <dbReference type="ARBA" id="ARBA00022676"/>
    </source>
</evidence>
<feature type="transmembrane region" description="Helical" evidence="10">
    <location>
        <begin position="217"/>
        <end position="250"/>
    </location>
</feature>
<evidence type="ECO:0000256" key="3">
    <source>
        <dbReference type="ARBA" id="ARBA00007063"/>
    </source>
</evidence>
<dbReference type="GO" id="GO:0006487">
    <property type="term" value="P:protein N-linked glycosylation"/>
    <property type="evidence" value="ECO:0007669"/>
    <property type="project" value="TreeGrafter"/>
</dbReference>
<feature type="transmembrane region" description="Helical" evidence="10">
    <location>
        <begin position="331"/>
        <end position="353"/>
    </location>
</feature>
<feature type="transmembrane region" description="Helical" evidence="10">
    <location>
        <begin position="136"/>
        <end position="159"/>
    </location>
</feature>
<evidence type="ECO:0000256" key="9">
    <source>
        <dbReference type="ARBA" id="ARBA00023136"/>
    </source>
</evidence>
<evidence type="ECO:0000313" key="13">
    <source>
        <dbReference type="Proteomes" id="UP000256964"/>
    </source>
</evidence>
<feature type="region of interest" description="Disordered" evidence="11">
    <location>
        <begin position="18"/>
        <end position="39"/>
    </location>
</feature>
<dbReference type="STRING" id="139420.A0A371DHI6"/>
<keyword evidence="8 10" id="KW-1133">Transmembrane helix</keyword>
<keyword evidence="6 10" id="KW-0812">Transmembrane</keyword>
<dbReference type="AlphaFoldDB" id="A0A371DHI6"/>
<keyword evidence="9 10" id="KW-0472">Membrane</keyword>
<evidence type="ECO:0000256" key="8">
    <source>
        <dbReference type="ARBA" id="ARBA00022989"/>
    </source>
</evidence>
<feature type="transmembrane region" description="Helical" evidence="10">
    <location>
        <begin position="404"/>
        <end position="430"/>
    </location>
</feature>
<keyword evidence="5" id="KW-0808">Transferase</keyword>
<evidence type="ECO:0000256" key="11">
    <source>
        <dbReference type="SAM" id="MobiDB-lite"/>
    </source>
</evidence>
<keyword evidence="13" id="KW-1185">Reference proteome</keyword>
<evidence type="ECO:0000256" key="2">
    <source>
        <dbReference type="ARBA" id="ARBA00004922"/>
    </source>
</evidence>
<comment type="subcellular location">
    <subcellularLocation>
        <location evidence="1 10">Endoplasmic reticulum membrane</location>
        <topology evidence="1 10">Multi-pass membrane protein</topology>
    </subcellularLocation>
</comment>
<feature type="compositionally biased region" description="Polar residues" evidence="11">
    <location>
        <begin position="18"/>
        <end position="28"/>
    </location>
</feature>
<proteinExistence type="inferred from homology"/>
<dbReference type="PANTHER" id="PTHR22760">
    <property type="entry name" value="GLYCOSYLTRANSFERASE"/>
    <property type="match status" value="1"/>
</dbReference>
<keyword evidence="4 10" id="KW-0328">Glycosyltransferase</keyword>
<dbReference type="InterPro" id="IPR005599">
    <property type="entry name" value="GPI_mannosylTrfase"/>
</dbReference>
<dbReference type="Pfam" id="PF03901">
    <property type="entry name" value="Glyco_transf_22"/>
    <property type="match status" value="1"/>
</dbReference>
<comment type="similarity">
    <text evidence="3 10">Belongs to the glycosyltransferase 22 family.</text>
</comment>
<feature type="transmembrane region" description="Helical" evidence="10">
    <location>
        <begin position="373"/>
        <end position="392"/>
    </location>
</feature>
<dbReference type="Proteomes" id="UP000256964">
    <property type="component" value="Unassembled WGS sequence"/>
</dbReference>
<organism evidence="12 13">
    <name type="scientific">Lentinus brumalis</name>
    <dbReference type="NCBI Taxonomy" id="2498619"/>
    <lineage>
        <taxon>Eukaryota</taxon>
        <taxon>Fungi</taxon>
        <taxon>Dikarya</taxon>
        <taxon>Basidiomycota</taxon>
        <taxon>Agaricomycotina</taxon>
        <taxon>Agaricomycetes</taxon>
        <taxon>Polyporales</taxon>
        <taxon>Polyporaceae</taxon>
        <taxon>Lentinus</taxon>
    </lineage>
</organism>